<name>A0A8B7NT13_HYAAZ</name>
<reference evidence="4" key="1">
    <citation type="submission" date="2025-08" db="UniProtKB">
        <authorList>
            <consortium name="RefSeq"/>
        </authorList>
    </citation>
    <scope>IDENTIFICATION</scope>
    <source>
        <tissue evidence="4">Whole organism</tissue>
    </source>
</reference>
<dbReference type="RefSeq" id="XP_018016853.1">
    <property type="nucleotide sequence ID" value="XM_018161364.2"/>
</dbReference>
<keyword evidence="3" id="KW-1185">Reference proteome</keyword>
<feature type="chain" id="PRO_5034129358" evidence="2">
    <location>
        <begin position="36"/>
        <end position="117"/>
    </location>
</feature>
<sequence length="117" mass="13546">MMQVSKEVRPGLRILSLLLLLGMMVLLLHISPASSAPVPEDNHLPAVANDPYEKRPPKLKKSLLSPLYKKLYPFYDRPRYRYPYYDAEGNGELLYGYGGKRLYSYSVFLPVEGYYRK</sequence>
<evidence type="ECO:0000256" key="1">
    <source>
        <dbReference type="SAM" id="MobiDB-lite"/>
    </source>
</evidence>
<evidence type="ECO:0000256" key="2">
    <source>
        <dbReference type="SAM" id="SignalP"/>
    </source>
</evidence>
<dbReference type="Proteomes" id="UP000694843">
    <property type="component" value="Unplaced"/>
</dbReference>
<gene>
    <name evidence="4" type="primary">LOC108673519</name>
</gene>
<proteinExistence type="predicted"/>
<keyword evidence="2" id="KW-0732">Signal</keyword>
<evidence type="ECO:0000313" key="4">
    <source>
        <dbReference type="RefSeq" id="XP_018016853.1"/>
    </source>
</evidence>
<organism evidence="3 4">
    <name type="scientific">Hyalella azteca</name>
    <name type="common">Amphipod</name>
    <dbReference type="NCBI Taxonomy" id="294128"/>
    <lineage>
        <taxon>Eukaryota</taxon>
        <taxon>Metazoa</taxon>
        <taxon>Ecdysozoa</taxon>
        <taxon>Arthropoda</taxon>
        <taxon>Crustacea</taxon>
        <taxon>Multicrustacea</taxon>
        <taxon>Malacostraca</taxon>
        <taxon>Eumalacostraca</taxon>
        <taxon>Peracarida</taxon>
        <taxon>Amphipoda</taxon>
        <taxon>Senticaudata</taxon>
        <taxon>Talitrida</taxon>
        <taxon>Talitroidea</taxon>
        <taxon>Hyalellidae</taxon>
        <taxon>Hyalella</taxon>
    </lineage>
</organism>
<dbReference type="KEGG" id="hazt:108673519"/>
<dbReference type="AlphaFoldDB" id="A0A8B7NT13"/>
<feature type="region of interest" description="Disordered" evidence="1">
    <location>
        <begin position="36"/>
        <end position="58"/>
    </location>
</feature>
<accession>A0A8B7NT13</accession>
<evidence type="ECO:0000313" key="3">
    <source>
        <dbReference type="Proteomes" id="UP000694843"/>
    </source>
</evidence>
<feature type="signal peptide" evidence="2">
    <location>
        <begin position="1"/>
        <end position="35"/>
    </location>
</feature>
<dbReference type="GeneID" id="108673519"/>
<protein>
    <submittedName>
        <fullName evidence="4">Uncharacterized protein LOC108673519</fullName>
    </submittedName>
</protein>